<dbReference type="EMBL" id="JACCFS010000001">
    <property type="protein sequence ID" value="NYJ36766.1"/>
    <property type="molecule type" value="Genomic_DNA"/>
</dbReference>
<reference evidence="2 3" key="1">
    <citation type="submission" date="2020-07" db="EMBL/GenBank/DDBJ databases">
        <title>Sequencing the genomes of 1000 actinobacteria strains.</title>
        <authorList>
            <person name="Klenk H.-P."/>
        </authorList>
    </citation>
    <scope>NUCLEOTIDE SEQUENCE [LARGE SCALE GENOMIC DNA]</scope>
    <source>
        <strain evidence="2 3">DSM 44442</strain>
    </source>
</reference>
<keyword evidence="3" id="KW-1185">Reference proteome</keyword>
<evidence type="ECO:0000256" key="1">
    <source>
        <dbReference type="SAM" id="MobiDB-lite"/>
    </source>
</evidence>
<feature type="compositionally biased region" description="Basic and acidic residues" evidence="1">
    <location>
        <begin position="92"/>
        <end position="114"/>
    </location>
</feature>
<dbReference type="AlphaFoldDB" id="A0A7Z0JC08"/>
<name>A0A7Z0JC08_9ACTN</name>
<evidence type="ECO:0008006" key="4">
    <source>
        <dbReference type="Google" id="ProtNLM"/>
    </source>
</evidence>
<feature type="region of interest" description="Disordered" evidence="1">
    <location>
        <begin position="1"/>
        <end position="114"/>
    </location>
</feature>
<accession>A0A7Z0JC08</accession>
<protein>
    <recommendedName>
        <fullName evidence="4">DUF5709 domain-containing protein</fullName>
    </recommendedName>
</protein>
<feature type="compositionally biased region" description="Basic and acidic residues" evidence="1">
    <location>
        <begin position="1"/>
        <end position="10"/>
    </location>
</feature>
<gene>
    <name evidence="2" type="ORF">HNR10_004647</name>
</gene>
<organism evidence="2 3">
    <name type="scientific">Nocardiopsis aegyptia</name>
    <dbReference type="NCBI Taxonomy" id="220378"/>
    <lineage>
        <taxon>Bacteria</taxon>
        <taxon>Bacillati</taxon>
        <taxon>Actinomycetota</taxon>
        <taxon>Actinomycetes</taxon>
        <taxon>Streptosporangiales</taxon>
        <taxon>Nocardiopsidaceae</taxon>
        <taxon>Nocardiopsis</taxon>
    </lineage>
</organism>
<sequence length="114" mass="11994">MSENTPERPQDPINPDEADWEEAGLPAQEDATEDAALPTDREGPAPMGGTADVYASEGGRSLDDALEQEVPDRPEAGGSAAPSEEEAAGQGGDERRAAHSAEEQAVHERTEEGR</sequence>
<evidence type="ECO:0000313" key="2">
    <source>
        <dbReference type="EMBL" id="NYJ36766.1"/>
    </source>
</evidence>
<dbReference type="RefSeq" id="WP_179826921.1">
    <property type="nucleotide sequence ID" value="NZ_JACCFS010000001.1"/>
</dbReference>
<comment type="caution">
    <text evidence="2">The sequence shown here is derived from an EMBL/GenBank/DDBJ whole genome shotgun (WGS) entry which is preliminary data.</text>
</comment>
<proteinExistence type="predicted"/>
<evidence type="ECO:0000313" key="3">
    <source>
        <dbReference type="Proteomes" id="UP000572051"/>
    </source>
</evidence>
<dbReference type="Proteomes" id="UP000572051">
    <property type="component" value="Unassembled WGS sequence"/>
</dbReference>